<feature type="transmembrane region" description="Helical" evidence="1">
    <location>
        <begin position="223"/>
        <end position="246"/>
    </location>
</feature>
<feature type="transmembrane region" description="Helical" evidence="1">
    <location>
        <begin position="122"/>
        <end position="141"/>
    </location>
</feature>
<dbReference type="EMBL" id="JBBNAF010000006">
    <property type="protein sequence ID" value="KAK9135410.1"/>
    <property type="molecule type" value="Genomic_DNA"/>
</dbReference>
<keyword evidence="3" id="KW-1185">Reference proteome</keyword>
<evidence type="ECO:0000256" key="1">
    <source>
        <dbReference type="SAM" id="Phobius"/>
    </source>
</evidence>
<comment type="caution">
    <text evidence="2">The sequence shown here is derived from an EMBL/GenBank/DDBJ whole genome shotgun (WGS) entry which is preliminary data.</text>
</comment>
<accession>A0AAP0JKS1</accession>
<evidence type="ECO:0000313" key="3">
    <source>
        <dbReference type="Proteomes" id="UP001420932"/>
    </source>
</evidence>
<keyword evidence="1" id="KW-1133">Transmembrane helix</keyword>
<reference evidence="2 3" key="1">
    <citation type="submission" date="2024-01" db="EMBL/GenBank/DDBJ databases">
        <title>Genome assemblies of Stephania.</title>
        <authorList>
            <person name="Yang L."/>
        </authorList>
    </citation>
    <scope>NUCLEOTIDE SEQUENCE [LARGE SCALE GENOMIC DNA]</scope>
    <source>
        <strain evidence="2">YNDBR</strain>
        <tissue evidence="2">Leaf</tissue>
    </source>
</reference>
<name>A0AAP0JKS1_9MAGN</name>
<keyword evidence="1" id="KW-0812">Transmembrane</keyword>
<dbReference type="AlphaFoldDB" id="A0AAP0JKS1"/>
<keyword evidence="1" id="KW-0472">Membrane</keyword>
<evidence type="ECO:0000313" key="2">
    <source>
        <dbReference type="EMBL" id="KAK9135410.1"/>
    </source>
</evidence>
<proteinExistence type="predicted"/>
<gene>
    <name evidence="2" type="ORF">Syun_014740</name>
</gene>
<organism evidence="2 3">
    <name type="scientific">Stephania yunnanensis</name>
    <dbReference type="NCBI Taxonomy" id="152371"/>
    <lineage>
        <taxon>Eukaryota</taxon>
        <taxon>Viridiplantae</taxon>
        <taxon>Streptophyta</taxon>
        <taxon>Embryophyta</taxon>
        <taxon>Tracheophyta</taxon>
        <taxon>Spermatophyta</taxon>
        <taxon>Magnoliopsida</taxon>
        <taxon>Ranunculales</taxon>
        <taxon>Menispermaceae</taxon>
        <taxon>Menispermoideae</taxon>
        <taxon>Cissampelideae</taxon>
        <taxon>Stephania</taxon>
    </lineage>
</organism>
<dbReference type="Proteomes" id="UP001420932">
    <property type="component" value="Unassembled WGS sequence"/>
</dbReference>
<sequence>MKDCKRRGGQGDKREYQSPTFVAAKNCSATASTSALFDNTTTVIEYQSPSLTTAKNLLHQRPSGGGHRRRERSIEWWRVSSATVAAGAAKRPRRVSDESWFSRNTSSRLGINEEMKMKVQAAICNFNVSFLYGYFLLHYVLSSMHLYRFPWSSWDSINVGVGDGLKEKNLIGSGGDCELRAKRGDEVEGGDGLKEKEKEVASLKEKEKEGWLDGRRRRSLYEAIRLGFLLFGFAATYNFQFCSLCTPSSLTMPNKRKVYLTLSKSV</sequence>
<protein>
    <submittedName>
        <fullName evidence="2">Uncharacterized protein</fullName>
    </submittedName>
</protein>